<gene>
    <name evidence="2" type="ordered locus">P9303_19211</name>
</gene>
<feature type="transmembrane region" description="Helical" evidence="1">
    <location>
        <begin position="228"/>
        <end position="249"/>
    </location>
</feature>
<feature type="transmembrane region" description="Helical" evidence="1">
    <location>
        <begin position="339"/>
        <end position="361"/>
    </location>
</feature>
<organism evidence="2 3">
    <name type="scientific">Prochlorococcus marinus (strain MIT 9303)</name>
    <dbReference type="NCBI Taxonomy" id="59922"/>
    <lineage>
        <taxon>Bacteria</taxon>
        <taxon>Bacillati</taxon>
        <taxon>Cyanobacteriota</taxon>
        <taxon>Cyanophyceae</taxon>
        <taxon>Synechococcales</taxon>
        <taxon>Prochlorococcaceae</taxon>
        <taxon>Prochlorococcus</taxon>
    </lineage>
</organism>
<feature type="transmembrane region" description="Helical" evidence="1">
    <location>
        <begin position="463"/>
        <end position="484"/>
    </location>
</feature>
<dbReference type="BioCyc" id="PMAR59922:G1G80-1668-MONOMER"/>
<feature type="transmembrane region" description="Helical" evidence="1">
    <location>
        <begin position="277"/>
        <end position="292"/>
    </location>
</feature>
<dbReference type="AlphaFoldDB" id="A2CB03"/>
<feature type="transmembrane region" description="Helical" evidence="1">
    <location>
        <begin position="435"/>
        <end position="451"/>
    </location>
</feature>
<name>A2CB03_PROM3</name>
<sequence length="620" mass="71829">MPNKQANMSATSQKPGKQKKNFHLRLWLGIPAAILSISLLAYFVDNLKTLLETLPERASKEGKQFLSNYEIISHDIFLIILALVLLALVYNLVKSCSDLKLVIDKRNIKKVVSNVIRYPFVCGIFIIYLIMIVNNASWHYPELVGWYSDIFEYDLLENFRFLDGFVGETMRRNDFRFFPLAHQDIHLLSWLTPYPKVWAILNAIELAVVVIFITKFVRKLTNNFLPSLLLLTTVLVLINPVTAVVFFQFVYSERLLTTVLVVFIYSYLCYQQTQEDKYFYLTLITALLGIFLKDTAFIFFIGPAVMTLCLGFAGRMTNHTYLPRLGYESSPGSFRLERWLIFLMAAYLVAYFFLSFLPSTYLQRGMYSEGNQFSLVLDGRILMICLALVVRLCLVFLRKTQVNLVDALNASAITYILATSYFVDFSMGNHLSFPVQIVFAIDITYFVALLTQSYSFKKYFGKMIATAFIFVVASFAALLEWPSFLSRLTSTKTRQDDWASTYYAIKKISKQMKRNGQEVNIIFAKGWYNEHRHLNRLTYDRLIKIDPATGKYIVKEGMGRRDKSYNYMPKDGDLLLNIDRQQFKERLPMIDFSCFQLLYDANPSVDYGKIYRYMQSECSS</sequence>
<feature type="transmembrane region" description="Helical" evidence="1">
    <location>
        <begin position="114"/>
        <end position="133"/>
    </location>
</feature>
<feature type="transmembrane region" description="Helical" evidence="1">
    <location>
        <begin position="197"/>
        <end position="216"/>
    </location>
</feature>
<dbReference type="KEGG" id="pmf:P9303_19211"/>
<feature type="transmembrane region" description="Helical" evidence="1">
    <location>
        <begin position="298"/>
        <end position="318"/>
    </location>
</feature>
<feature type="transmembrane region" description="Helical" evidence="1">
    <location>
        <begin position="404"/>
        <end position="423"/>
    </location>
</feature>
<proteinExistence type="predicted"/>
<evidence type="ECO:0000313" key="3">
    <source>
        <dbReference type="Proteomes" id="UP000002274"/>
    </source>
</evidence>
<feature type="transmembrane region" description="Helical" evidence="1">
    <location>
        <begin position="24"/>
        <end position="44"/>
    </location>
</feature>
<keyword evidence="1" id="KW-0472">Membrane</keyword>
<protein>
    <recommendedName>
        <fullName evidence="4">Glycosyltransferase RgtA/B/C/D-like domain-containing protein</fullName>
    </recommendedName>
</protein>
<keyword evidence="1" id="KW-0812">Transmembrane</keyword>
<dbReference type="Proteomes" id="UP000002274">
    <property type="component" value="Chromosome"/>
</dbReference>
<reference evidence="2 3" key="1">
    <citation type="journal article" date="2007" name="PLoS Genet.">
        <title>Patterns and implications of gene gain and loss in the evolution of Prochlorococcus.</title>
        <authorList>
            <person name="Kettler G.C."/>
            <person name="Martiny A.C."/>
            <person name="Huang K."/>
            <person name="Zucker J."/>
            <person name="Coleman M.L."/>
            <person name="Rodrigue S."/>
            <person name="Chen F."/>
            <person name="Lapidus A."/>
            <person name="Ferriera S."/>
            <person name="Johnson J."/>
            <person name="Steglich C."/>
            <person name="Church G.M."/>
            <person name="Richardson P."/>
            <person name="Chisholm S.W."/>
        </authorList>
    </citation>
    <scope>NUCLEOTIDE SEQUENCE [LARGE SCALE GENOMIC DNA]</scope>
    <source>
        <strain evidence="2 3">MIT 9303</strain>
    </source>
</reference>
<dbReference type="HOGENOM" id="CLU_445433_0_0_3"/>
<accession>A2CB03</accession>
<feature type="transmembrane region" description="Helical" evidence="1">
    <location>
        <begin position="381"/>
        <end position="397"/>
    </location>
</feature>
<evidence type="ECO:0008006" key="4">
    <source>
        <dbReference type="Google" id="ProtNLM"/>
    </source>
</evidence>
<evidence type="ECO:0000313" key="2">
    <source>
        <dbReference type="EMBL" id="ABM78663.1"/>
    </source>
</evidence>
<feature type="transmembrane region" description="Helical" evidence="1">
    <location>
        <begin position="255"/>
        <end position="270"/>
    </location>
</feature>
<evidence type="ECO:0000256" key="1">
    <source>
        <dbReference type="SAM" id="Phobius"/>
    </source>
</evidence>
<dbReference type="RefSeq" id="WP_011826546.1">
    <property type="nucleotide sequence ID" value="NC_008820.1"/>
</dbReference>
<dbReference type="EMBL" id="CP000554">
    <property type="protein sequence ID" value="ABM78663.1"/>
    <property type="molecule type" value="Genomic_DNA"/>
</dbReference>
<keyword evidence="1" id="KW-1133">Transmembrane helix</keyword>
<feature type="transmembrane region" description="Helical" evidence="1">
    <location>
        <begin position="71"/>
        <end position="93"/>
    </location>
</feature>